<dbReference type="Proteomes" id="UP001498476">
    <property type="component" value="Unassembled WGS sequence"/>
</dbReference>
<dbReference type="EMBL" id="JAZAVJ010000151">
    <property type="protein sequence ID" value="KAK7409437.1"/>
    <property type="molecule type" value="Genomic_DNA"/>
</dbReference>
<evidence type="ECO:0000313" key="2">
    <source>
        <dbReference type="EMBL" id="KAK7409437.1"/>
    </source>
</evidence>
<accession>A0ABR1GVA9</accession>
<reference evidence="2 3" key="1">
    <citation type="journal article" date="2025" name="Microbiol. Resour. Announc.">
        <title>Draft genome sequences for Neonectria magnoliae and Neonectria punicea, canker pathogens of Liriodendron tulipifera and Acer saccharum in West Virginia.</title>
        <authorList>
            <person name="Petronek H.M."/>
            <person name="Kasson M.T."/>
            <person name="Metheny A.M."/>
            <person name="Stauder C.M."/>
            <person name="Lovett B."/>
            <person name="Lynch S.C."/>
            <person name="Garnas J.R."/>
            <person name="Kasson L.R."/>
            <person name="Stajich J.E."/>
        </authorList>
    </citation>
    <scope>NUCLEOTIDE SEQUENCE [LARGE SCALE GENOMIC DNA]</scope>
    <source>
        <strain evidence="2 3">NRRL 64653</strain>
    </source>
</reference>
<keyword evidence="1" id="KW-0732">Signal</keyword>
<sequence length="306" mass="32980">MALFRALAASLLISILASRGLAKNLTKTIVGCDEVQCPVEDGEPHCRVEDNIFNNIGLTRIPNVPDSLEDFSIVKGVNISGPNDDTYRNVYYLGTPHNVSLDEVYGCAVFFHDPPGRKFPENGTGACSDVIDQSCIDAIQDLAIEAVTYRYVDGICKVLQQELEEASLSACQNFTGQGTGIGSISAVSISNLTNINAKDNATSDCWPILPKSANLAPLYYDTRGWDGGPFPETGYNELHRITPLLTLFMKKSNQESVVSASLSRLSCLKINSTWTGGSEEWGNGTPRLAISVLTAVGAFAAFVMTL</sequence>
<feature type="chain" id="PRO_5045201513" evidence="1">
    <location>
        <begin position="23"/>
        <end position="306"/>
    </location>
</feature>
<protein>
    <submittedName>
        <fullName evidence="2">Uncharacterized protein</fullName>
    </submittedName>
</protein>
<proteinExistence type="predicted"/>
<gene>
    <name evidence="2" type="ORF">QQX98_008398</name>
</gene>
<keyword evidence="3" id="KW-1185">Reference proteome</keyword>
<name>A0ABR1GVA9_9HYPO</name>
<evidence type="ECO:0000256" key="1">
    <source>
        <dbReference type="SAM" id="SignalP"/>
    </source>
</evidence>
<feature type="signal peptide" evidence="1">
    <location>
        <begin position="1"/>
        <end position="22"/>
    </location>
</feature>
<evidence type="ECO:0000313" key="3">
    <source>
        <dbReference type="Proteomes" id="UP001498476"/>
    </source>
</evidence>
<organism evidence="2 3">
    <name type="scientific">Neonectria punicea</name>
    <dbReference type="NCBI Taxonomy" id="979145"/>
    <lineage>
        <taxon>Eukaryota</taxon>
        <taxon>Fungi</taxon>
        <taxon>Dikarya</taxon>
        <taxon>Ascomycota</taxon>
        <taxon>Pezizomycotina</taxon>
        <taxon>Sordariomycetes</taxon>
        <taxon>Hypocreomycetidae</taxon>
        <taxon>Hypocreales</taxon>
        <taxon>Nectriaceae</taxon>
        <taxon>Neonectria</taxon>
    </lineage>
</organism>
<comment type="caution">
    <text evidence="2">The sequence shown here is derived from an EMBL/GenBank/DDBJ whole genome shotgun (WGS) entry which is preliminary data.</text>
</comment>